<evidence type="ECO:0000313" key="2">
    <source>
        <dbReference type="EMBL" id="SEI04231.1"/>
    </source>
</evidence>
<dbReference type="PANTHER" id="PTHR46889:SF4">
    <property type="entry name" value="TRANSPOSASE INSO FOR INSERTION SEQUENCE ELEMENT IS911B-RELATED"/>
    <property type="match status" value="1"/>
</dbReference>
<evidence type="ECO:0000259" key="1">
    <source>
        <dbReference type="Pfam" id="PF13683"/>
    </source>
</evidence>
<evidence type="ECO:0000313" key="3">
    <source>
        <dbReference type="Proteomes" id="UP000198988"/>
    </source>
</evidence>
<dbReference type="InterPro" id="IPR050900">
    <property type="entry name" value="Transposase_IS3/IS150/IS904"/>
</dbReference>
<dbReference type="PANTHER" id="PTHR46889">
    <property type="entry name" value="TRANSPOSASE INSF FOR INSERTION SEQUENCE IS3B-RELATED"/>
    <property type="match status" value="1"/>
</dbReference>
<organism evidence="2 3">
    <name type="scientific">Bathymodiolus azoricus thioautotrophic gill symbiont</name>
    <dbReference type="NCBI Taxonomy" id="235205"/>
    <lineage>
        <taxon>Bacteria</taxon>
        <taxon>Pseudomonadati</taxon>
        <taxon>Pseudomonadota</taxon>
        <taxon>Gammaproteobacteria</taxon>
        <taxon>sulfur-oxidizing symbionts</taxon>
    </lineage>
</organism>
<dbReference type="SUPFAM" id="SSF53098">
    <property type="entry name" value="Ribonuclease H-like"/>
    <property type="match status" value="1"/>
</dbReference>
<feature type="domain" description="Integrase catalytic" evidence="1">
    <location>
        <begin position="23"/>
        <end position="86"/>
    </location>
</feature>
<dbReference type="AlphaFoldDB" id="A0A1H6N1B9"/>
<proteinExistence type="predicted"/>
<accession>A0A1H6N1B9</accession>
<protein>
    <submittedName>
        <fullName evidence="2">Integrase catalytic subunit</fullName>
    </submittedName>
</protein>
<name>A0A1H6N1B9_9GAMM</name>
<dbReference type="GO" id="GO:0015074">
    <property type="term" value="P:DNA integration"/>
    <property type="evidence" value="ECO:0007669"/>
    <property type="project" value="InterPro"/>
</dbReference>
<dbReference type="InterPro" id="IPR001584">
    <property type="entry name" value="Integrase_cat-core"/>
</dbReference>
<gene>
    <name evidence="2" type="ORF">BAZSYMA_ACONTIG153565_0</name>
</gene>
<dbReference type="Pfam" id="PF13683">
    <property type="entry name" value="rve_3"/>
    <property type="match status" value="1"/>
</dbReference>
<dbReference type="InterPro" id="IPR012337">
    <property type="entry name" value="RNaseH-like_sf"/>
</dbReference>
<dbReference type="Proteomes" id="UP000198988">
    <property type="component" value="Unassembled WGS sequence"/>
</dbReference>
<sequence>MVHRVLTENCNSVVLGFIFNSPTISMDGKGRATDNICIERFWISAKCERIYLNEYQSIRELMTDVDDYIEFYNHRRFHETLAYKKPMDVYQESIKLNQEKARALKEFYIINFKNVVRGFGVMYFLVKITTK</sequence>
<dbReference type="EMBL" id="CDSC02000482">
    <property type="protein sequence ID" value="SEI04231.1"/>
    <property type="molecule type" value="Genomic_DNA"/>
</dbReference>
<reference evidence="3" key="1">
    <citation type="submission" date="2016-06" db="EMBL/GenBank/DDBJ databases">
        <authorList>
            <person name="Petersen J."/>
            <person name="Sayavedra L."/>
        </authorList>
    </citation>
    <scope>NUCLEOTIDE SEQUENCE [LARGE SCALE GENOMIC DNA]</scope>
    <source>
        <strain evidence="3">BazSymA</strain>
    </source>
</reference>